<reference evidence="3 4" key="1">
    <citation type="journal article" date="2015" name="Genome Biol.">
        <title>Comparative genomics of Steinernema reveals deeply conserved gene regulatory networks.</title>
        <authorList>
            <person name="Dillman A.R."/>
            <person name="Macchietto M."/>
            <person name="Porter C.F."/>
            <person name="Rogers A."/>
            <person name="Williams B."/>
            <person name="Antoshechkin I."/>
            <person name="Lee M.M."/>
            <person name="Goodwin Z."/>
            <person name="Lu X."/>
            <person name="Lewis E.E."/>
            <person name="Goodrich-Blair H."/>
            <person name="Stock S.P."/>
            <person name="Adams B.J."/>
            <person name="Sternberg P.W."/>
            <person name="Mortazavi A."/>
        </authorList>
    </citation>
    <scope>NUCLEOTIDE SEQUENCE [LARGE SCALE GENOMIC DNA]</scope>
    <source>
        <strain evidence="3 4">ALL</strain>
    </source>
</reference>
<keyword evidence="1" id="KW-1133">Transmembrane helix</keyword>
<dbReference type="Proteomes" id="UP000298663">
    <property type="component" value="Unassembled WGS sequence"/>
</dbReference>
<reference evidence="3 4" key="2">
    <citation type="journal article" date="2019" name="G3 (Bethesda)">
        <title>Hybrid Assembly of the Genome of the Entomopathogenic Nematode Steinernema carpocapsae Identifies the X-Chromosome.</title>
        <authorList>
            <person name="Serra L."/>
            <person name="Macchietto M."/>
            <person name="Macias-Munoz A."/>
            <person name="McGill C.J."/>
            <person name="Rodriguez I.M."/>
            <person name="Rodriguez B."/>
            <person name="Murad R."/>
            <person name="Mortazavi A."/>
        </authorList>
    </citation>
    <scope>NUCLEOTIDE SEQUENCE [LARGE SCALE GENOMIC DNA]</scope>
    <source>
        <strain evidence="3 4">ALL</strain>
    </source>
</reference>
<feature type="chain" id="PRO_5020567437" evidence="2">
    <location>
        <begin position="19"/>
        <end position="308"/>
    </location>
</feature>
<evidence type="ECO:0000256" key="1">
    <source>
        <dbReference type="SAM" id="Phobius"/>
    </source>
</evidence>
<keyword evidence="1" id="KW-0812">Transmembrane</keyword>
<organism evidence="3 4">
    <name type="scientific">Steinernema carpocapsae</name>
    <name type="common">Entomopathogenic nematode</name>
    <dbReference type="NCBI Taxonomy" id="34508"/>
    <lineage>
        <taxon>Eukaryota</taxon>
        <taxon>Metazoa</taxon>
        <taxon>Ecdysozoa</taxon>
        <taxon>Nematoda</taxon>
        <taxon>Chromadorea</taxon>
        <taxon>Rhabditida</taxon>
        <taxon>Tylenchina</taxon>
        <taxon>Panagrolaimomorpha</taxon>
        <taxon>Strongyloidoidea</taxon>
        <taxon>Steinernematidae</taxon>
        <taxon>Steinernema</taxon>
    </lineage>
</organism>
<feature type="signal peptide" evidence="2">
    <location>
        <begin position="1"/>
        <end position="18"/>
    </location>
</feature>
<evidence type="ECO:0000256" key="2">
    <source>
        <dbReference type="SAM" id="SignalP"/>
    </source>
</evidence>
<feature type="transmembrane region" description="Helical" evidence="1">
    <location>
        <begin position="262"/>
        <end position="284"/>
    </location>
</feature>
<keyword evidence="1" id="KW-0472">Membrane</keyword>
<evidence type="ECO:0000313" key="4">
    <source>
        <dbReference type="Proteomes" id="UP000298663"/>
    </source>
</evidence>
<dbReference type="AlphaFoldDB" id="A0A4U5N3U3"/>
<proteinExistence type="predicted"/>
<keyword evidence="4" id="KW-1185">Reference proteome</keyword>
<dbReference type="EMBL" id="AZBU02000005">
    <property type="protein sequence ID" value="TKR77137.1"/>
    <property type="molecule type" value="Genomic_DNA"/>
</dbReference>
<evidence type="ECO:0000313" key="3">
    <source>
        <dbReference type="EMBL" id="TKR77137.1"/>
    </source>
</evidence>
<accession>A0A4U5N3U3</accession>
<gene>
    <name evidence="3" type="ORF">L596_018160</name>
</gene>
<keyword evidence="2" id="KW-0732">Signal</keyword>
<protein>
    <submittedName>
        <fullName evidence="3">Uncharacterized protein</fullName>
    </submittedName>
</protein>
<name>A0A4U5N3U3_STECR</name>
<sequence>MKLLFGLICALSICLINAQSFVESGFEESDVLCISNSSTTVRIDLFKKEFEVDGSKRAFEGRLRKFCWKFDQKTAKRRVKRALEEAEALPEAVESGIQEIFKTNVSVGNWMAKLGLSKEKMLEKIPGAAKNKILKDLFKELATSAFLGCRGTSHYPVIALDVSFPDFSGNKCGTLFSKSAENETLFERTNPANLKRDAVEIGESCQFKKGIVVCSEENTKKAALEEETDGILYKINEILEQAGEFVGRGVKAVQELTQHRELVVLAIFGATFLLLCVSFAALVCRARRKRNAQKEFVDEASKEIVVEV</sequence>
<comment type="caution">
    <text evidence="3">The sequence shown here is derived from an EMBL/GenBank/DDBJ whole genome shotgun (WGS) entry which is preliminary data.</text>
</comment>